<evidence type="ECO:0000256" key="1">
    <source>
        <dbReference type="ARBA" id="ARBA00022630"/>
    </source>
</evidence>
<name>A0A084QTQ2_STAC4</name>
<dbReference type="SUPFAM" id="SSF51395">
    <property type="entry name" value="FMN-linked oxidoreductases"/>
    <property type="match status" value="1"/>
</dbReference>
<dbReference type="CDD" id="cd02933">
    <property type="entry name" value="OYE_like_FMN"/>
    <property type="match status" value="1"/>
</dbReference>
<keyword evidence="4" id="KW-1185">Reference proteome</keyword>
<dbReference type="GO" id="GO:0003959">
    <property type="term" value="F:NADPH dehydrogenase activity"/>
    <property type="evidence" value="ECO:0007669"/>
    <property type="project" value="TreeGrafter"/>
</dbReference>
<dbReference type="InterPro" id="IPR001155">
    <property type="entry name" value="OxRdtase_FMN_N"/>
</dbReference>
<dbReference type="OMA" id="YDVIIAF"/>
<evidence type="ECO:0000259" key="2">
    <source>
        <dbReference type="Pfam" id="PF00724"/>
    </source>
</evidence>
<evidence type="ECO:0000313" key="3">
    <source>
        <dbReference type="EMBL" id="KFA67337.1"/>
    </source>
</evidence>
<dbReference type="InterPro" id="IPR045247">
    <property type="entry name" value="Oye-like"/>
</dbReference>
<dbReference type="Pfam" id="PF00724">
    <property type="entry name" value="Oxidored_FMN"/>
    <property type="match status" value="1"/>
</dbReference>
<protein>
    <recommendedName>
        <fullName evidence="2">NADH:flavin oxidoreductase/NADH oxidase N-terminal domain-containing protein</fullName>
    </recommendedName>
</protein>
<reference evidence="3 4" key="1">
    <citation type="journal article" date="2014" name="BMC Genomics">
        <title>Comparative genome sequencing reveals chemotype-specific gene clusters in the toxigenic black mold Stachybotrys.</title>
        <authorList>
            <person name="Semeiks J."/>
            <person name="Borek D."/>
            <person name="Otwinowski Z."/>
            <person name="Grishin N.V."/>
        </authorList>
    </citation>
    <scope>NUCLEOTIDE SEQUENCE [LARGE SCALE GENOMIC DNA]</scope>
    <source>
        <strain evidence="3 4">IBT 40285</strain>
    </source>
</reference>
<dbReference type="STRING" id="1283841.A0A084QTQ2"/>
<dbReference type="PANTHER" id="PTHR22893">
    <property type="entry name" value="NADH OXIDOREDUCTASE-RELATED"/>
    <property type="match status" value="1"/>
</dbReference>
<dbReference type="InterPro" id="IPR013785">
    <property type="entry name" value="Aldolase_TIM"/>
</dbReference>
<proteinExistence type="predicted"/>
<dbReference type="OrthoDB" id="276546at2759"/>
<dbReference type="Proteomes" id="UP000028524">
    <property type="component" value="Unassembled WGS sequence"/>
</dbReference>
<dbReference type="AlphaFoldDB" id="A0A084QTQ2"/>
<organism evidence="3 4">
    <name type="scientific">Stachybotrys chlorohalonatus (strain IBT 40285)</name>
    <dbReference type="NCBI Taxonomy" id="1283841"/>
    <lineage>
        <taxon>Eukaryota</taxon>
        <taxon>Fungi</taxon>
        <taxon>Dikarya</taxon>
        <taxon>Ascomycota</taxon>
        <taxon>Pezizomycotina</taxon>
        <taxon>Sordariomycetes</taxon>
        <taxon>Hypocreomycetidae</taxon>
        <taxon>Hypocreales</taxon>
        <taxon>Stachybotryaceae</taxon>
        <taxon>Stachybotrys</taxon>
    </lineage>
</organism>
<feature type="domain" description="NADH:flavin oxidoreductase/NADH oxidase N-terminal" evidence="2">
    <location>
        <begin position="3"/>
        <end position="337"/>
    </location>
</feature>
<dbReference type="HOGENOM" id="CLU_012153_0_0_1"/>
<dbReference type="PANTHER" id="PTHR22893:SF91">
    <property type="entry name" value="NADPH DEHYDROGENASE 2-RELATED"/>
    <property type="match status" value="1"/>
</dbReference>
<evidence type="ECO:0000313" key="4">
    <source>
        <dbReference type="Proteomes" id="UP000028524"/>
    </source>
</evidence>
<accession>A0A084QTQ2</accession>
<gene>
    <name evidence="3" type="ORF">S40285_03663</name>
</gene>
<dbReference type="Gene3D" id="3.20.20.70">
    <property type="entry name" value="Aldolase class I"/>
    <property type="match status" value="1"/>
</dbReference>
<dbReference type="FunFam" id="3.20.20.70:FF:000138">
    <property type="entry name" value="NADPH dehydrogenase 1"/>
    <property type="match status" value="1"/>
</dbReference>
<dbReference type="EMBL" id="KL660210">
    <property type="protein sequence ID" value="KFA67337.1"/>
    <property type="molecule type" value="Genomic_DNA"/>
</dbReference>
<keyword evidence="1" id="KW-0285">Flavoprotein</keyword>
<sequence>MTKLFEPLKVGTITTGHRVAMAPLTRFRNDDTNTPTDMVKEYYKQRSAVPGTLMVSEATFISLRARSDRNAPGIYSDAQIAAWKHVVDAVHANGSKILLQLWHMGRLGDPEVLAENGFELVSSSATPLDAKSPTPVALTEEDIATIIEEYGIAAKNAIAAGFDGVEIHGANGYLADQFLQDVSNKRTDRWGGSIENRARFHLEVARTVVAAVGADRTALRLSPYSTYGGMLMDDPNPTFRYLLEQLKPLGLAYLHLIEARISGNVEQECKDEHTIRWMVELWNNASPILVAGGFTPELAFHTVDEALSKYDVIVVFGRSFIPNPDLVFRLKSGIPLEKYDRALFYNRKEARGYIDYPYSEQFLTAPA</sequence>
<dbReference type="GO" id="GO:0010181">
    <property type="term" value="F:FMN binding"/>
    <property type="evidence" value="ECO:0007669"/>
    <property type="project" value="InterPro"/>
</dbReference>
<dbReference type="FunCoup" id="A0A084QTQ2">
    <property type="interactions" value="769"/>
</dbReference>
<dbReference type="InParanoid" id="A0A084QTQ2"/>